<protein>
    <submittedName>
        <fullName evidence="3">Extracellular solute-binding protein family 3</fullName>
    </submittedName>
</protein>
<proteinExistence type="predicted"/>
<keyword evidence="1" id="KW-0732">Signal</keyword>
<dbReference type="PANTHER" id="PTHR35936">
    <property type="entry name" value="MEMBRANE-BOUND LYTIC MUREIN TRANSGLYCOSYLASE F"/>
    <property type="match status" value="1"/>
</dbReference>
<dbReference type="RefSeq" id="WP_012160432.1">
    <property type="nucleotide sequence ID" value="NC_009922.1"/>
</dbReference>
<dbReference type="STRING" id="350688.Clos_2594"/>
<dbReference type="Proteomes" id="UP000000269">
    <property type="component" value="Chromosome"/>
</dbReference>
<dbReference type="HOGENOM" id="CLU_019602_18_2_9"/>
<dbReference type="Pfam" id="PF00497">
    <property type="entry name" value="SBP_bac_3"/>
    <property type="match status" value="1"/>
</dbReference>
<evidence type="ECO:0000313" key="3">
    <source>
        <dbReference type="EMBL" id="ABW20125.1"/>
    </source>
</evidence>
<feature type="domain" description="Solute-binding protein family 3/N-terminal" evidence="2">
    <location>
        <begin position="58"/>
        <end position="284"/>
    </location>
</feature>
<evidence type="ECO:0000256" key="1">
    <source>
        <dbReference type="ARBA" id="ARBA00022729"/>
    </source>
</evidence>
<accession>A8MJZ3</accession>
<dbReference type="eggNOG" id="COG0834">
    <property type="taxonomic scope" value="Bacteria"/>
</dbReference>
<evidence type="ECO:0000313" key="4">
    <source>
        <dbReference type="Proteomes" id="UP000000269"/>
    </source>
</evidence>
<evidence type="ECO:0000259" key="2">
    <source>
        <dbReference type="SMART" id="SM00062"/>
    </source>
</evidence>
<keyword evidence="4" id="KW-1185">Reference proteome</keyword>
<dbReference type="KEGG" id="aoe:Clos_2594"/>
<dbReference type="Gene3D" id="3.40.190.10">
    <property type="entry name" value="Periplasmic binding protein-like II"/>
    <property type="match status" value="2"/>
</dbReference>
<dbReference type="PANTHER" id="PTHR35936:SF34">
    <property type="entry name" value="ABC TRANSPORTER EXTRACELLULAR-BINDING PROTEIN YCKB-RELATED"/>
    <property type="match status" value="1"/>
</dbReference>
<organism evidence="3 4">
    <name type="scientific">Alkaliphilus oremlandii (strain OhILAs)</name>
    <name type="common">Clostridium oremlandii (strain OhILAs)</name>
    <dbReference type="NCBI Taxonomy" id="350688"/>
    <lineage>
        <taxon>Bacteria</taxon>
        <taxon>Bacillati</taxon>
        <taxon>Bacillota</taxon>
        <taxon>Clostridia</taxon>
        <taxon>Peptostreptococcales</taxon>
        <taxon>Natronincolaceae</taxon>
        <taxon>Alkaliphilus</taxon>
    </lineage>
</organism>
<name>A8MJZ3_ALKOO</name>
<gene>
    <name evidence="3" type="ordered locus">Clos_2594</name>
</gene>
<sequence length="284" mass="32255">MKSERMSVKESEKKERGWKGKKYVFLILLMGIMLWTSACGSSSKAVSVDLKEIEERGYVVMGLDDTFAPMGFRNNAGELVGFDIDLAKEVFSRVDIEVRFQQIEWSMKETELNSGNIDLIWNGYSISDERKEKVDFTKPYLENKQIIVTLADTKIEARDDLKGKKVAVQNGSTAYDAVMAYPDLVEEFSGGELVLFDTNNEAFMDLEAGRTEAVVADEVLARYYLKGRGEEKFKVAEEDFGDEEYGIGVRKTSKELLELVENTLDEMRADGTYDKIYGSWFSQN</sequence>
<dbReference type="SUPFAM" id="SSF53850">
    <property type="entry name" value="Periplasmic binding protein-like II"/>
    <property type="match status" value="1"/>
</dbReference>
<reference evidence="4" key="1">
    <citation type="submission" date="2007-10" db="EMBL/GenBank/DDBJ databases">
        <title>Complete genome of Alkaliphilus oremlandii OhILAs.</title>
        <authorList>
            <person name="Copeland A."/>
            <person name="Lucas S."/>
            <person name="Lapidus A."/>
            <person name="Barry K."/>
            <person name="Detter J.C."/>
            <person name="Glavina del Rio T."/>
            <person name="Hammon N."/>
            <person name="Israni S."/>
            <person name="Dalin E."/>
            <person name="Tice H."/>
            <person name="Pitluck S."/>
            <person name="Chain P."/>
            <person name="Malfatti S."/>
            <person name="Shin M."/>
            <person name="Vergez L."/>
            <person name="Schmutz J."/>
            <person name="Larimer F."/>
            <person name="Land M."/>
            <person name="Hauser L."/>
            <person name="Kyrpides N."/>
            <person name="Mikhailova N."/>
            <person name="Stolz J.F."/>
            <person name="Dawson A."/>
            <person name="Fisher E."/>
            <person name="Crable B."/>
            <person name="Perera E."/>
            <person name="Lisak J."/>
            <person name="Ranganathan M."/>
            <person name="Basu P."/>
            <person name="Richardson P."/>
        </authorList>
    </citation>
    <scope>NUCLEOTIDE SEQUENCE [LARGE SCALE GENOMIC DNA]</scope>
    <source>
        <strain evidence="4">OhILAs</strain>
    </source>
</reference>
<dbReference type="InterPro" id="IPR001638">
    <property type="entry name" value="Solute-binding_3/MltF_N"/>
</dbReference>
<dbReference type="AlphaFoldDB" id="A8MJZ3"/>
<dbReference type="SMART" id="SM00062">
    <property type="entry name" value="PBPb"/>
    <property type="match status" value="1"/>
</dbReference>
<dbReference type="CDD" id="cd00996">
    <property type="entry name" value="PBP2_AatB_like"/>
    <property type="match status" value="1"/>
</dbReference>
<dbReference type="EMBL" id="CP000853">
    <property type="protein sequence ID" value="ABW20125.1"/>
    <property type="molecule type" value="Genomic_DNA"/>
</dbReference>